<comment type="caution">
    <text evidence="1">The sequence shown here is derived from an EMBL/GenBank/DDBJ whole genome shotgun (WGS) entry which is preliminary data.</text>
</comment>
<evidence type="ECO:0000313" key="1">
    <source>
        <dbReference type="EMBL" id="NEZ58777.1"/>
    </source>
</evidence>
<gene>
    <name evidence="1" type="ORF">DXZ20_24680</name>
</gene>
<accession>A0A6M0RR95</accession>
<dbReference type="Proteomes" id="UP000481033">
    <property type="component" value="Unassembled WGS sequence"/>
</dbReference>
<evidence type="ECO:0000313" key="2">
    <source>
        <dbReference type="Proteomes" id="UP000481033"/>
    </source>
</evidence>
<name>A0A6M0RR95_9CYAN</name>
<dbReference type="EMBL" id="QXHD01000004">
    <property type="protein sequence ID" value="NEZ58777.1"/>
    <property type="molecule type" value="Genomic_DNA"/>
</dbReference>
<organism evidence="1 2">
    <name type="scientific">Adonisia turfae CCMR0081</name>
    <dbReference type="NCBI Taxonomy" id="2292702"/>
    <lineage>
        <taxon>Bacteria</taxon>
        <taxon>Bacillati</taxon>
        <taxon>Cyanobacteriota</taxon>
        <taxon>Adonisia</taxon>
        <taxon>Adonisia turfae</taxon>
    </lineage>
</organism>
<keyword evidence="2" id="KW-1185">Reference proteome</keyword>
<reference evidence="1 2" key="1">
    <citation type="journal article" date="2020" name="Microb. Ecol.">
        <title>Ecogenomics of the Marine Benthic Filamentous Cyanobacterium Adonisia.</title>
        <authorList>
            <person name="Walter J.M."/>
            <person name="Coutinho F.H."/>
            <person name="Leomil L."/>
            <person name="Hargreaves P.I."/>
            <person name="Campeao M.E."/>
            <person name="Vieira V.V."/>
            <person name="Silva B.S."/>
            <person name="Fistarol G.O."/>
            <person name="Salomon P.S."/>
            <person name="Sawabe T."/>
            <person name="Mino S."/>
            <person name="Hosokawa M."/>
            <person name="Miyashita H."/>
            <person name="Maruyama F."/>
            <person name="van Verk M.C."/>
            <person name="Dutilh B.E."/>
            <person name="Thompson C.C."/>
            <person name="Thompson F.L."/>
        </authorList>
    </citation>
    <scope>NUCLEOTIDE SEQUENCE [LARGE SCALE GENOMIC DNA]</scope>
    <source>
        <strain evidence="1 2">CCMR0081</strain>
    </source>
</reference>
<sequence length="80" mass="9054">MADIVPPKKTEKLIPVTVNLPREIIEKADALANDQGLSKGDLYRDCFLDGLAVQFEKYTKPEVYKKVRDRNQSTDDSEKG</sequence>
<proteinExistence type="predicted"/>
<dbReference type="AlphaFoldDB" id="A0A6M0RR95"/>
<protein>
    <submittedName>
        <fullName evidence="1">Uncharacterized protein</fullName>
    </submittedName>
</protein>
<dbReference type="RefSeq" id="WP_163701623.1">
    <property type="nucleotide sequence ID" value="NZ_QXHD01000004.1"/>
</dbReference>